<dbReference type="RefSeq" id="WP_111600352.1">
    <property type="nucleotide sequence ID" value="NZ_QLLL01000014.1"/>
</dbReference>
<organism evidence="1 2">
    <name type="scientific">Chitinophaga skermanii</name>
    <dbReference type="NCBI Taxonomy" id="331697"/>
    <lineage>
        <taxon>Bacteria</taxon>
        <taxon>Pseudomonadati</taxon>
        <taxon>Bacteroidota</taxon>
        <taxon>Chitinophagia</taxon>
        <taxon>Chitinophagales</taxon>
        <taxon>Chitinophagaceae</taxon>
        <taxon>Chitinophaga</taxon>
    </lineage>
</organism>
<sequence>MMKQLIVLNRRRKGSIIALCIVIFFAYLFMSTRGKTDGRQIFDSNKKSFDKVVSIADSIISLFPGCYSFRFLITSKYMYQVCDSVKPNVVKLPGEYLATQDEGFIREFMRECHINIIKVKDGRVEFIFDDSEPGRIIYSRFKYGDFKENSIGGKYLFFTDKEYNSN</sequence>
<protein>
    <submittedName>
        <fullName evidence="1">Uncharacterized protein</fullName>
    </submittedName>
</protein>
<dbReference type="AlphaFoldDB" id="A0A327Q010"/>
<dbReference type="EMBL" id="QLLL01000014">
    <property type="protein sequence ID" value="RAI97669.1"/>
    <property type="molecule type" value="Genomic_DNA"/>
</dbReference>
<dbReference type="OrthoDB" id="9990530at2"/>
<proteinExistence type="predicted"/>
<gene>
    <name evidence="1" type="ORF">LX64_04972</name>
</gene>
<evidence type="ECO:0000313" key="2">
    <source>
        <dbReference type="Proteomes" id="UP000249547"/>
    </source>
</evidence>
<comment type="caution">
    <text evidence="1">The sequence shown here is derived from an EMBL/GenBank/DDBJ whole genome shotgun (WGS) entry which is preliminary data.</text>
</comment>
<name>A0A327Q010_9BACT</name>
<reference evidence="1 2" key="1">
    <citation type="submission" date="2018-06" db="EMBL/GenBank/DDBJ databases">
        <title>Genomic Encyclopedia of Archaeal and Bacterial Type Strains, Phase II (KMG-II): from individual species to whole genera.</title>
        <authorList>
            <person name="Goeker M."/>
        </authorList>
    </citation>
    <scope>NUCLEOTIDE SEQUENCE [LARGE SCALE GENOMIC DNA]</scope>
    <source>
        <strain evidence="1 2">DSM 23857</strain>
    </source>
</reference>
<accession>A0A327Q010</accession>
<evidence type="ECO:0000313" key="1">
    <source>
        <dbReference type="EMBL" id="RAI97669.1"/>
    </source>
</evidence>
<dbReference type="Proteomes" id="UP000249547">
    <property type="component" value="Unassembled WGS sequence"/>
</dbReference>
<keyword evidence="2" id="KW-1185">Reference proteome</keyword>